<dbReference type="AlphaFoldDB" id="A0A7K1FHP8"/>
<name>A0A7K1FHP8_9ACTN</name>
<protein>
    <submittedName>
        <fullName evidence="1">DUF3052 family protein</fullName>
    </submittedName>
</protein>
<dbReference type="Pfam" id="PF11253">
    <property type="entry name" value="DUF3052"/>
    <property type="match status" value="1"/>
</dbReference>
<dbReference type="EMBL" id="WLYK01000001">
    <property type="protein sequence ID" value="MTD13600.1"/>
    <property type="molecule type" value="Genomic_DNA"/>
</dbReference>
<gene>
    <name evidence="1" type="ORF">GIS00_06535</name>
</gene>
<proteinExistence type="predicted"/>
<evidence type="ECO:0000313" key="1">
    <source>
        <dbReference type="EMBL" id="MTD13600.1"/>
    </source>
</evidence>
<reference evidence="1 2" key="1">
    <citation type="submission" date="2019-11" db="EMBL/GenBank/DDBJ databases">
        <authorList>
            <person name="Jiang L.-Q."/>
        </authorList>
    </citation>
    <scope>NUCLEOTIDE SEQUENCE [LARGE SCALE GENOMIC DNA]</scope>
    <source>
        <strain evidence="1 2">YIM 132087</strain>
    </source>
</reference>
<accession>A0A7K1FHP8</accession>
<dbReference type="Proteomes" id="UP000460221">
    <property type="component" value="Unassembled WGS sequence"/>
</dbReference>
<sequence>MGEGERYTVSGASGSAAVAARLGLSQGDTVGEIGYDEDVDHDLREAVEDLIGSELLDEDTDEVLDAVLVWWREEDGDVTDGLVDAITLLADNGVIWLLTPKTGTPGYIDASEIGEATRTAGLAQTTTVPTGGPWMIARIARAKQSRPRR</sequence>
<comment type="caution">
    <text evidence="1">The sequence shown here is derived from an EMBL/GenBank/DDBJ whole genome shotgun (WGS) entry which is preliminary data.</text>
</comment>
<dbReference type="InterPro" id="IPR021412">
    <property type="entry name" value="DUF3052"/>
</dbReference>
<evidence type="ECO:0000313" key="2">
    <source>
        <dbReference type="Proteomes" id="UP000460221"/>
    </source>
</evidence>
<organism evidence="1 2">
    <name type="scientific">Nakamurella alba</name>
    <dbReference type="NCBI Taxonomy" id="2665158"/>
    <lineage>
        <taxon>Bacteria</taxon>
        <taxon>Bacillati</taxon>
        <taxon>Actinomycetota</taxon>
        <taxon>Actinomycetes</taxon>
        <taxon>Nakamurellales</taxon>
        <taxon>Nakamurellaceae</taxon>
        <taxon>Nakamurella</taxon>
    </lineage>
</organism>
<keyword evidence="2" id="KW-1185">Reference proteome</keyword>